<dbReference type="EMBL" id="BSYA01000092">
    <property type="protein sequence ID" value="GMG31923.1"/>
    <property type="molecule type" value="Genomic_DNA"/>
</dbReference>
<proteinExistence type="predicted"/>
<sequence length="179" mass="21167">MSAYTALPLLDEEWDAYYMQERDCLGHGPNLIVRLICSASTLWARCSKPMLAPCNAYMAITHFTRPRSIAFRSPTFYKGIGFHQASSHTSWFRLPSKEKYDVYDVPDKRSKEKYDVYDAVDKRSKEKYDVYDVLDKRSKEKYDVYDAPDKRSKEKYDVYDVPDKRSKEKYDVYDVPEEE</sequence>
<organism evidence="1 2">
    <name type="scientific">Aspergillus oryzae</name>
    <name type="common">Yellow koji mold</name>
    <dbReference type="NCBI Taxonomy" id="5062"/>
    <lineage>
        <taxon>Eukaryota</taxon>
        <taxon>Fungi</taxon>
        <taxon>Dikarya</taxon>
        <taxon>Ascomycota</taxon>
        <taxon>Pezizomycotina</taxon>
        <taxon>Eurotiomycetes</taxon>
        <taxon>Eurotiomycetidae</taxon>
        <taxon>Eurotiales</taxon>
        <taxon>Aspergillaceae</taxon>
        <taxon>Aspergillus</taxon>
        <taxon>Aspergillus subgen. Circumdati</taxon>
    </lineage>
</organism>
<gene>
    <name evidence="1" type="ORF">Aory04_000772400</name>
</gene>
<evidence type="ECO:0000313" key="2">
    <source>
        <dbReference type="Proteomes" id="UP001165205"/>
    </source>
</evidence>
<name>A0AAN5BTH4_ASPOZ</name>
<dbReference type="AlphaFoldDB" id="A0AAN5BTH4"/>
<accession>A0AAN5BTH4</accession>
<comment type="caution">
    <text evidence="1">The sequence shown here is derived from an EMBL/GenBank/DDBJ whole genome shotgun (WGS) entry which is preliminary data.</text>
</comment>
<reference evidence="1" key="1">
    <citation type="submission" date="2023-04" db="EMBL/GenBank/DDBJ databases">
        <title>Aspergillus oryzae NBRC 4228.</title>
        <authorList>
            <person name="Ichikawa N."/>
            <person name="Sato H."/>
            <person name="Tonouchi N."/>
        </authorList>
    </citation>
    <scope>NUCLEOTIDE SEQUENCE</scope>
    <source>
        <strain evidence="1">NBRC 4228</strain>
    </source>
</reference>
<dbReference type="Proteomes" id="UP001165205">
    <property type="component" value="Unassembled WGS sequence"/>
</dbReference>
<evidence type="ECO:0000313" key="1">
    <source>
        <dbReference type="EMBL" id="GMG31923.1"/>
    </source>
</evidence>
<protein>
    <submittedName>
        <fullName evidence="1">Unnamed protein product</fullName>
    </submittedName>
</protein>